<dbReference type="InParanoid" id="A0A1X2HC98"/>
<accession>A0A1X2HC98</accession>
<evidence type="ECO:0000256" key="4">
    <source>
        <dbReference type="ARBA" id="ARBA00022989"/>
    </source>
</evidence>
<dbReference type="GO" id="GO:0016020">
    <property type="term" value="C:membrane"/>
    <property type="evidence" value="ECO:0007669"/>
    <property type="project" value="UniProtKB-SubCell"/>
</dbReference>
<feature type="transmembrane region" description="Helical" evidence="6">
    <location>
        <begin position="246"/>
        <end position="269"/>
    </location>
</feature>
<dbReference type="Pfam" id="PF13520">
    <property type="entry name" value="AA_permease_2"/>
    <property type="match status" value="1"/>
</dbReference>
<dbReference type="Proteomes" id="UP000242180">
    <property type="component" value="Unassembled WGS sequence"/>
</dbReference>
<comment type="subcellular location">
    <subcellularLocation>
        <location evidence="1">Membrane</location>
        <topology evidence="1">Multi-pass membrane protein</topology>
    </subcellularLocation>
</comment>
<dbReference type="AlphaFoldDB" id="A0A1X2HC98"/>
<reference evidence="8 9" key="1">
    <citation type="submission" date="2016-07" db="EMBL/GenBank/DDBJ databases">
        <title>Pervasive Adenine N6-methylation of Active Genes in Fungi.</title>
        <authorList>
            <consortium name="DOE Joint Genome Institute"/>
            <person name="Mondo S.J."/>
            <person name="Dannebaum R.O."/>
            <person name="Kuo R.C."/>
            <person name="Labutti K."/>
            <person name="Haridas S."/>
            <person name="Kuo A."/>
            <person name="Salamov A."/>
            <person name="Ahrendt S.R."/>
            <person name="Lipzen A."/>
            <person name="Sullivan W."/>
            <person name="Andreopoulos W.B."/>
            <person name="Clum A."/>
            <person name="Lindquist E."/>
            <person name="Daum C."/>
            <person name="Ramamoorthy G.K."/>
            <person name="Gryganskyi A."/>
            <person name="Culley D."/>
            <person name="Magnuson J.K."/>
            <person name="James T.Y."/>
            <person name="O'Malley M.A."/>
            <person name="Stajich J.E."/>
            <person name="Spatafora J.W."/>
            <person name="Visel A."/>
            <person name="Grigoriev I.V."/>
        </authorList>
    </citation>
    <scope>NUCLEOTIDE SEQUENCE [LARGE SCALE GENOMIC DNA]</scope>
    <source>
        <strain evidence="8 9">NRRL 2496</strain>
    </source>
</reference>
<feature type="chain" id="PRO_5012755689" evidence="7">
    <location>
        <begin position="20"/>
        <end position="312"/>
    </location>
</feature>
<feature type="transmembrane region" description="Helical" evidence="6">
    <location>
        <begin position="275"/>
        <end position="296"/>
    </location>
</feature>
<keyword evidence="9" id="KW-1185">Reference proteome</keyword>
<feature type="transmembrane region" description="Helical" evidence="6">
    <location>
        <begin position="178"/>
        <end position="198"/>
    </location>
</feature>
<gene>
    <name evidence="8" type="ORF">BCR43DRAFT_439965</name>
</gene>
<name>A0A1X2HC98_SYNRA</name>
<dbReference type="PANTHER" id="PTHR45649:SF26">
    <property type="entry name" value="OS04G0435100 PROTEIN"/>
    <property type="match status" value="1"/>
</dbReference>
<keyword evidence="3 6" id="KW-0812">Transmembrane</keyword>
<protein>
    <submittedName>
        <fullName evidence="8">Amino acid/polyamine transporter I</fullName>
    </submittedName>
</protein>
<organism evidence="8 9">
    <name type="scientific">Syncephalastrum racemosum</name>
    <name type="common">Filamentous fungus</name>
    <dbReference type="NCBI Taxonomy" id="13706"/>
    <lineage>
        <taxon>Eukaryota</taxon>
        <taxon>Fungi</taxon>
        <taxon>Fungi incertae sedis</taxon>
        <taxon>Mucoromycota</taxon>
        <taxon>Mucoromycotina</taxon>
        <taxon>Mucoromycetes</taxon>
        <taxon>Mucorales</taxon>
        <taxon>Syncephalastraceae</taxon>
        <taxon>Syncephalastrum</taxon>
    </lineage>
</organism>
<evidence type="ECO:0000313" key="8">
    <source>
        <dbReference type="EMBL" id="ORY96421.1"/>
    </source>
</evidence>
<keyword evidence="5 6" id="KW-0472">Membrane</keyword>
<sequence length="312" mass="34310">VIWVLIGTVIVIITVPAMAPSHHDAKWLFTEFLNETGYSNSGLVFLLGLLQAGWTLTGYEAGAQIVEGTKRADITAPRGIIVSVLGAAIQGFLLIISALFSIQDVDELINADLTVTVFLQRAVGNSLAAFFLVILLVAQFGSLCNSILATGHLFWAMARDNCIPYASFWYKLSDKGRIPFRALLLQLFVSIVVIMPIFGTEVYWEAIMSTAVICINVSYGLPLLCRLVWVRRDMPKGPFSLGKAGIVLNIISVCWITFFMVILCIPSSFPVLPETMNWSCLMIGVVFLFAQGFWLASGRKGFKGPMQNIDED</sequence>
<keyword evidence="2" id="KW-0813">Transport</keyword>
<feature type="transmembrane region" description="Helical" evidence="6">
    <location>
        <begin position="127"/>
        <end position="157"/>
    </location>
</feature>
<keyword evidence="7" id="KW-0732">Signal</keyword>
<feature type="non-terminal residue" evidence="8">
    <location>
        <position position="1"/>
    </location>
</feature>
<dbReference type="OMA" id="GIMLQML"/>
<evidence type="ECO:0000256" key="1">
    <source>
        <dbReference type="ARBA" id="ARBA00004141"/>
    </source>
</evidence>
<evidence type="ECO:0000256" key="2">
    <source>
        <dbReference type="ARBA" id="ARBA00022448"/>
    </source>
</evidence>
<evidence type="ECO:0000256" key="5">
    <source>
        <dbReference type="ARBA" id="ARBA00023136"/>
    </source>
</evidence>
<keyword evidence="4 6" id="KW-1133">Transmembrane helix</keyword>
<dbReference type="PANTHER" id="PTHR45649">
    <property type="entry name" value="AMINO-ACID PERMEASE BAT1"/>
    <property type="match status" value="1"/>
</dbReference>
<dbReference type="EMBL" id="MCGN01000005">
    <property type="protein sequence ID" value="ORY96421.1"/>
    <property type="molecule type" value="Genomic_DNA"/>
</dbReference>
<evidence type="ECO:0000256" key="3">
    <source>
        <dbReference type="ARBA" id="ARBA00022692"/>
    </source>
</evidence>
<dbReference type="GO" id="GO:0022857">
    <property type="term" value="F:transmembrane transporter activity"/>
    <property type="evidence" value="ECO:0007669"/>
    <property type="project" value="InterPro"/>
</dbReference>
<proteinExistence type="predicted"/>
<dbReference type="STRING" id="13706.A0A1X2HC98"/>
<dbReference type="Gene3D" id="1.20.1740.10">
    <property type="entry name" value="Amino acid/polyamine transporter I"/>
    <property type="match status" value="1"/>
</dbReference>
<evidence type="ECO:0000256" key="6">
    <source>
        <dbReference type="SAM" id="Phobius"/>
    </source>
</evidence>
<dbReference type="InterPro" id="IPR002293">
    <property type="entry name" value="AA/rel_permease1"/>
</dbReference>
<feature type="transmembrane region" description="Helical" evidence="6">
    <location>
        <begin position="80"/>
        <end position="102"/>
    </location>
</feature>
<feature type="transmembrane region" description="Helical" evidence="6">
    <location>
        <begin position="204"/>
        <end position="225"/>
    </location>
</feature>
<feature type="transmembrane region" description="Helical" evidence="6">
    <location>
        <begin position="37"/>
        <end position="59"/>
    </location>
</feature>
<comment type="caution">
    <text evidence="8">The sequence shown here is derived from an EMBL/GenBank/DDBJ whole genome shotgun (WGS) entry which is preliminary data.</text>
</comment>
<evidence type="ECO:0000313" key="9">
    <source>
        <dbReference type="Proteomes" id="UP000242180"/>
    </source>
</evidence>
<evidence type="ECO:0000256" key="7">
    <source>
        <dbReference type="SAM" id="SignalP"/>
    </source>
</evidence>
<feature type="signal peptide" evidence="7">
    <location>
        <begin position="1"/>
        <end position="19"/>
    </location>
</feature>
<dbReference type="OrthoDB" id="3257095at2759"/>